<dbReference type="PRINTS" id="PR00071">
    <property type="entry name" value="HMGCOARDTASE"/>
</dbReference>
<comment type="caution">
    <text evidence="12">The sequence shown here is derived from an EMBL/GenBank/DDBJ whole genome shotgun (WGS) entry which is preliminary data.</text>
</comment>
<dbReference type="InterPro" id="IPR009023">
    <property type="entry name" value="HMG_CoA_Rdtase_NAD(P)-bd_sf"/>
</dbReference>
<feature type="transmembrane region" description="Helical" evidence="9">
    <location>
        <begin position="207"/>
        <end position="228"/>
    </location>
</feature>
<feature type="transmembrane region" description="Helical" evidence="9">
    <location>
        <begin position="398"/>
        <end position="418"/>
    </location>
</feature>
<keyword evidence="3 9" id="KW-0812">Transmembrane</keyword>
<dbReference type="GO" id="GO:0006696">
    <property type="term" value="P:ergosterol biosynthetic process"/>
    <property type="evidence" value="ECO:0007669"/>
    <property type="project" value="TreeGrafter"/>
</dbReference>
<reference evidence="12" key="1">
    <citation type="submission" date="2021-03" db="EMBL/GenBank/DDBJ databases">
        <authorList>
            <person name="Palmer J.M."/>
        </authorList>
    </citation>
    <scope>NUCLEOTIDE SEQUENCE</scope>
    <source>
        <strain evidence="12">ARV_011</strain>
    </source>
</reference>
<evidence type="ECO:0000256" key="7">
    <source>
        <dbReference type="ARBA" id="ARBA00023002"/>
    </source>
</evidence>
<comment type="pathway">
    <text evidence="9">Metabolic intermediate biosynthesis; (R)-mevalonate biosynthesis; (R)-mevalonate from acetyl-CoA: step 3/3.</text>
</comment>
<feature type="transmembrane region" description="Helical" evidence="9">
    <location>
        <begin position="315"/>
        <end position="343"/>
    </location>
</feature>
<feature type="transmembrane region" description="Helical" evidence="9">
    <location>
        <begin position="291"/>
        <end position="309"/>
    </location>
</feature>
<dbReference type="PROSITE" id="PS50156">
    <property type="entry name" value="SSD"/>
    <property type="match status" value="1"/>
</dbReference>
<keyword evidence="6 9" id="KW-1133">Transmembrane helix</keyword>
<dbReference type="GO" id="GO:0015936">
    <property type="term" value="P:coenzyme A metabolic process"/>
    <property type="evidence" value="ECO:0007669"/>
    <property type="project" value="InterPro"/>
</dbReference>
<dbReference type="Pfam" id="PF13323">
    <property type="entry name" value="HPIH"/>
    <property type="match status" value="1"/>
</dbReference>
<dbReference type="InterPro" id="IPR000731">
    <property type="entry name" value="SSD"/>
</dbReference>
<dbReference type="EMBL" id="JAHMUF010000002">
    <property type="protein sequence ID" value="KAG7195738.1"/>
    <property type="molecule type" value="Genomic_DNA"/>
</dbReference>
<accession>A0A9P8AKD7</accession>
<evidence type="ECO:0000256" key="1">
    <source>
        <dbReference type="ARBA" id="ARBA00004477"/>
    </source>
</evidence>
<comment type="catalytic activity">
    <reaction evidence="9">
        <text>(R)-mevalonate + 2 NADP(+) + CoA = (3S)-3-hydroxy-3-methylglutaryl-CoA + 2 NADPH + 2 H(+)</text>
        <dbReference type="Rhea" id="RHEA:15989"/>
        <dbReference type="ChEBI" id="CHEBI:15378"/>
        <dbReference type="ChEBI" id="CHEBI:36464"/>
        <dbReference type="ChEBI" id="CHEBI:43074"/>
        <dbReference type="ChEBI" id="CHEBI:57287"/>
        <dbReference type="ChEBI" id="CHEBI:57783"/>
        <dbReference type="ChEBI" id="CHEBI:58349"/>
        <dbReference type="EC" id="1.1.1.34"/>
    </reaction>
</comment>
<feature type="compositionally biased region" description="Basic and acidic residues" evidence="10">
    <location>
        <begin position="540"/>
        <end position="553"/>
    </location>
</feature>
<evidence type="ECO:0000256" key="2">
    <source>
        <dbReference type="ARBA" id="ARBA00007661"/>
    </source>
</evidence>
<evidence type="ECO:0000256" key="9">
    <source>
        <dbReference type="RuleBase" id="RU361219"/>
    </source>
</evidence>
<dbReference type="Gene3D" id="3.90.770.10">
    <property type="entry name" value="3-hydroxy-3-methylglutaryl-coenzyme A Reductase, Chain A, domain 2"/>
    <property type="match status" value="1"/>
</dbReference>
<dbReference type="InterPro" id="IPR023282">
    <property type="entry name" value="HMG_CoA_Rdtase_N"/>
</dbReference>
<dbReference type="InterPro" id="IPR023074">
    <property type="entry name" value="HMG_CoA_Rdtase_cat_sf"/>
</dbReference>
<keyword evidence="8 9" id="KW-0472">Membrane</keyword>
<dbReference type="Pfam" id="PF00368">
    <property type="entry name" value="HMG-CoA_red"/>
    <property type="match status" value="1"/>
</dbReference>
<dbReference type="GO" id="GO:0008299">
    <property type="term" value="P:isoprenoid biosynthetic process"/>
    <property type="evidence" value="ECO:0007669"/>
    <property type="project" value="InterPro"/>
</dbReference>
<comment type="subcellular location">
    <subcellularLocation>
        <location evidence="1 9">Endoplasmic reticulum membrane</location>
        <topology evidence="1 9">Multi-pass membrane protein</topology>
    </subcellularLocation>
</comment>
<keyword evidence="4 9" id="KW-0256">Endoplasmic reticulum</keyword>
<dbReference type="InterPro" id="IPR053958">
    <property type="entry name" value="HMGCR/SNAP/NPC1-like_SSD"/>
</dbReference>
<dbReference type="InterPro" id="IPR004554">
    <property type="entry name" value="HMG_CoA_Rdtase_eu_arc"/>
</dbReference>
<dbReference type="InterPro" id="IPR025583">
    <property type="entry name" value="HMG-CoA_N_dom"/>
</dbReference>
<dbReference type="FunFam" id="3.90.770.10:FF:000001">
    <property type="entry name" value="3-hydroxy-3-methylglutaryl coenzyme A reductase"/>
    <property type="match status" value="1"/>
</dbReference>
<evidence type="ECO:0000259" key="11">
    <source>
        <dbReference type="PROSITE" id="PS50156"/>
    </source>
</evidence>
<evidence type="ECO:0000256" key="10">
    <source>
        <dbReference type="SAM" id="MobiDB-lite"/>
    </source>
</evidence>
<dbReference type="PROSITE" id="PS00066">
    <property type="entry name" value="HMG_COA_REDUCTASE_1"/>
    <property type="match status" value="1"/>
</dbReference>
<organism evidence="12 13">
    <name type="scientific">Scheffersomyces spartinae</name>
    <dbReference type="NCBI Taxonomy" id="45513"/>
    <lineage>
        <taxon>Eukaryota</taxon>
        <taxon>Fungi</taxon>
        <taxon>Dikarya</taxon>
        <taxon>Ascomycota</taxon>
        <taxon>Saccharomycotina</taxon>
        <taxon>Pichiomycetes</taxon>
        <taxon>Debaryomycetaceae</taxon>
        <taxon>Scheffersomyces</taxon>
    </lineage>
</organism>
<dbReference type="PANTHER" id="PTHR10572:SF24">
    <property type="entry name" value="3-HYDROXY-3-METHYLGLUTARYL-COENZYME A REDUCTASE"/>
    <property type="match status" value="1"/>
</dbReference>
<dbReference type="GO" id="GO:0005778">
    <property type="term" value="C:peroxisomal membrane"/>
    <property type="evidence" value="ECO:0007669"/>
    <property type="project" value="TreeGrafter"/>
</dbReference>
<dbReference type="SUPFAM" id="SSF55035">
    <property type="entry name" value="NAD-binding domain of HMG-CoA reductase"/>
    <property type="match status" value="1"/>
</dbReference>
<dbReference type="Proteomes" id="UP000790833">
    <property type="component" value="Unassembled WGS sequence"/>
</dbReference>
<gene>
    <name evidence="12" type="primary">HMG1</name>
    <name evidence="12" type="ORF">KQ657_002121</name>
</gene>
<evidence type="ECO:0000256" key="3">
    <source>
        <dbReference type="ARBA" id="ARBA00022692"/>
    </source>
</evidence>
<dbReference type="Gene3D" id="3.30.70.420">
    <property type="entry name" value="Hydroxymethylglutaryl-CoA reductase, class I/II, NAD/NADP-binding domain"/>
    <property type="match status" value="1"/>
</dbReference>
<dbReference type="GeneID" id="66115495"/>
<dbReference type="PROSITE" id="PS00318">
    <property type="entry name" value="HMG_COA_REDUCTASE_2"/>
    <property type="match status" value="1"/>
</dbReference>
<keyword evidence="13" id="KW-1185">Reference proteome</keyword>
<dbReference type="FunFam" id="3.30.70.420:FF:000001">
    <property type="entry name" value="3-hydroxy-3-methylglutaryl coenzyme A reductase"/>
    <property type="match status" value="1"/>
</dbReference>
<dbReference type="InterPro" id="IPR009029">
    <property type="entry name" value="HMG_CoA_Rdtase_sub-bd_dom_sf"/>
</dbReference>
<feature type="region of interest" description="Disordered" evidence="10">
    <location>
        <begin position="533"/>
        <end position="583"/>
    </location>
</feature>
<dbReference type="PROSITE" id="PS50065">
    <property type="entry name" value="HMG_COA_REDUCTASE_4"/>
    <property type="match status" value="1"/>
</dbReference>
<dbReference type="InterPro" id="IPR002202">
    <property type="entry name" value="HMG_CoA_Rdtase"/>
</dbReference>
<dbReference type="SUPFAM" id="SSF56542">
    <property type="entry name" value="Substrate-binding domain of HMG-CoA reductase"/>
    <property type="match status" value="1"/>
</dbReference>
<dbReference type="GO" id="GO:0005789">
    <property type="term" value="C:endoplasmic reticulum membrane"/>
    <property type="evidence" value="ECO:0007669"/>
    <property type="project" value="UniProtKB-SubCell"/>
</dbReference>
<feature type="transmembrane region" description="Helical" evidence="9">
    <location>
        <begin position="179"/>
        <end position="198"/>
    </location>
</feature>
<evidence type="ECO:0000256" key="4">
    <source>
        <dbReference type="ARBA" id="ARBA00022824"/>
    </source>
</evidence>
<evidence type="ECO:0000313" key="12">
    <source>
        <dbReference type="EMBL" id="KAG7195738.1"/>
    </source>
</evidence>
<feature type="compositionally biased region" description="Polar residues" evidence="10">
    <location>
        <begin position="563"/>
        <end position="583"/>
    </location>
</feature>
<dbReference type="OrthoDB" id="310654at2759"/>
<name>A0A9P8AKD7_9ASCO</name>
<dbReference type="RefSeq" id="XP_043051283.1">
    <property type="nucleotide sequence ID" value="XM_043192895.1"/>
</dbReference>
<dbReference type="Pfam" id="PF12349">
    <property type="entry name" value="Sterol-sensing"/>
    <property type="match status" value="1"/>
</dbReference>
<feature type="domain" description="SSD" evidence="11">
    <location>
        <begin position="178"/>
        <end position="343"/>
    </location>
</feature>
<dbReference type="PANTHER" id="PTHR10572">
    <property type="entry name" value="3-HYDROXY-3-METHYLGLUTARYL-COENZYME A REDUCTASE"/>
    <property type="match status" value="1"/>
</dbReference>
<dbReference type="FunFam" id="1.10.3270.10:FF:000001">
    <property type="entry name" value="3-hydroxy-3-methylglutaryl coenzyme A reductase"/>
    <property type="match status" value="1"/>
</dbReference>
<dbReference type="InterPro" id="IPR023076">
    <property type="entry name" value="HMG_CoA_Rdtase_CS"/>
</dbReference>
<keyword evidence="7 9" id="KW-0560">Oxidoreductase</keyword>
<comment type="similarity">
    <text evidence="2 9">Belongs to the HMG-CoA reductase family.</text>
</comment>
<keyword evidence="5 9" id="KW-0521">NADP</keyword>
<evidence type="ECO:0000256" key="5">
    <source>
        <dbReference type="ARBA" id="ARBA00022857"/>
    </source>
</evidence>
<dbReference type="EC" id="1.1.1.34" evidence="9"/>
<proteinExistence type="inferred from homology"/>
<dbReference type="GO" id="GO:0004420">
    <property type="term" value="F:hydroxymethylglutaryl-CoA reductase (NADPH) activity"/>
    <property type="evidence" value="ECO:0007669"/>
    <property type="project" value="UniProtKB-EC"/>
</dbReference>
<protein>
    <recommendedName>
        <fullName evidence="9">3-hydroxy-3-methylglutaryl coenzyme A reductase</fullName>
        <shortName evidence="9">HMG-CoA reductase</shortName>
        <ecNumber evidence="9">1.1.1.34</ecNumber>
    </recommendedName>
</protein>
<dbReference type="PROSITE" id="PS01192">
    <property type="entry name" value="HMG_COA_REDUCTASE_3"/>
    <property type="match status" value="1"/>
</dbReference>
<dbReference type="AlphaFoldDB" id="A0A9P8AKD7"/>
<sequence length="1045" mass="113141">MLNVTRAVARMSAQRPIHVIIMVSLMASIAYLKIVDEYLPSSLRGGSSSYVAYYHPPSKSADYSKWLKLDGSIDLESDSSPFKGCHMVAVKPLVFKSVLVATEAPELPLTYPGPVPNERVLVVAPDKLDDSLRAIESIKVDGVDWKARSDKRMFKYYEYLNLAIARLVTAIQEAESFDIMLITVAYIAMLYTLIKVFVDMKKAGSNFWLGFSALCSSTCAFLIGWFVTNNFLTNDPVTIRSISEGIPFLVAIVGFKHKVSIANVVMSASMSSTVDVPTIVAKAVSSHTLSFLRDSFVVIGALLACVIYAPHLIGLQQFCVFGSVLLTFDVIFTYTFYSAILALKVEINRARRTETLQEALEEDGINNLAAQKIATGTSEAEFPNEKPIFTTSIISFKVGMIAAFFAFHIFWLGSSWLYTSSTSTSEPFKLFVTLSPKLTPTAVKHVSIGKKGTVALIYSPTVFMPMGFFVQAEDIAFGLLQKVSAAVRDSFISKCLLFGFAISISSNVYFLNAARSHRNTASILINQEISKSNTPTPCTTKDETVSKLEVHEKKAGKKKKAKNQPNGSINGDASSKQPTTPKSLSLEKCTEYLKEGRVKELNDSDVSLLVIAGKLPLYALEKQLGDTTRAVVVRRKAIANLANAPILETDRLPYEYYDYDRVFGACCENVIGFIPLPVGVAGPLIIDDIPYHIPMATTEGCLVASTMRGCKAINAGGGVQTVLTKDGMTRGPCVRFPTLKRAGACKIWLDSEEGQKVIKKAFNSTSRFARLQHIQTALAGTTLFIRFRTTTGDAMGMNMISKGVEHSLKFMVEECGWEDMETISVSGNYCTDKKPAAINWIEGRGKSIVAEARVPADAVRRVLKSDVDALVELNIHKNLIGSAMAGSVGGFNAHAANLVTAVYLACGQDPAQNVESSNCITLMSKDEHGNLQISVSMPSIEVGTIGGGTILEPQGAMLDLLGVRGPHATNPGENARTLARIVASAVLAAELSLCSALAAGHLVQSHMQHNRKGAATPAATPNGAIESSTEELKRLKEGSTTCIKS</sequence>
<evidence type="ECO:0000256" key="8">
    <source>
        <dbReference type="ARBA" id="ARBA00023136"/>
    </source>
</evidence>
<dbReference type="CDD" id="cd00643">
    <property type="entry name" value="HMG-CoA_reductase_classI"/>
    <property type="match status" value="1"/>
</dbReference>
<dbReference type="Gene3D" id="1.10.3270.10">
    <property type="entry name" value="HMGR, N-terminal domain"/>
    <property type="match status" value="1"/>
</dbReference>
<dbReference type="NCBIfam" id="TIGR00533">
    <property type="entry name" value="HMG_CoA_R_NADP"/>
    <property type="match status" value="1"/>
</dbReference>
<evidence type="ECO:0000313" key="13">
    <source>
        <dbReference type="Proteomes" id="UP000790833"/>
    </source>
</evidence>
<evidence type="ECO:0000256" key="6">
    <source>
        <dbReference type="ARBA" id="ARBA00022989"/>
    </source>
</evidence>